<evidence type="ECO:0000313" key="2">
    <source>
        <dbReference type="EMBL" id="WVZ19550.1"/>
    </source>
</evidence>
<reference evidence="2 3" key="1">
    <citation type="journal article" date="2023" name="Life. Sci Alliance">
        <title>Evolutionary insights into 3D genome organization and epigenetic landscape of Vigna mungo.</title>
        <authorList>
            <person name="Junaid A."/>
            <person name="Singh B."/>
            <person name="Bhatia S."/>
        </authorList>
    </citation>
    <scope>NUCLEOTIDE SEQUENCE [LARGE SCALE GENOMIC DNA]</scope>
    <source>
        <strain evidence="2">Urdbean</strain>
    </source>
</reference>
<keyword evidence="3" id="KW-1185">Reference proteome</keyword>
<dbReference type="Proteomes" id="UP001374535">
    <property type="component" value="Chromosome 2"/>
</dbReference>
<evidence type="ECO:0000256" key="1">
    <source>
        <dbReference type="ARBA" id="ARBA00004141"/>
    </source>
</evidence>
<sequence>MDKLEQLGGKIERDNSQIRSRKGKRVVILTNKDNFLKKYKTYNDLGDTENTGKKNELALKRYSQQSDFRRDIIKGSIRAQRRKTVTWKFFQKGCICRFFFLDKIEKSLFFSFNSLKSMKIFFYVKYLDSKKGHNFKF</sequence>
<dbReference type="Pfam" id="PF05758">
    <property type="entry name" value="Ycf1"/>
    <property type="match status" value="1"/>
</dbReference>
<dbReference type="InterPro" id="IPR008896">
    <property type="entry name" value="TIC214"/>
</dbReference>
<accession>A0AAQ3P0T5</accession>
<proteinExistence type="predicted"/>
<evidence type="ECO:0000313" key="3">
    <source>
        <dbReference type="Proteomes" id="UP001374535"/>
    </source>
</evidence>
<organism evidence="2 3">
    <name type="scientific">Vigna mungo</name>
    <name type="common">Black gram</name>
    <name type="synonym">Phaseolus mungo</name>
    <dbReference type="NCBI Taxonomy" id="3915"/>
    <lineage>
        <taxon>Eukaryota</taxon>
        <taxon>Viridiplantae</taxon>
        <taxon>Streptophyta</taxon>
        <taxon>Embryophyta</taxon>
        <taxon>Tracheophyta</taxon>
        <taxon>Spermatophyta</taxon>
        <taxon>Magnoliopsida</taxon>
        <taxon>eudicotyledons</taxon>
        <taxon>Gunneridae</taxon>
        <taxon>Pentapetalae</taxon>
        <taxon>rosids</taxon>
        <taxon>fabids</taxon>
        <taxon>Fabales</taxon>
        <taxon>Fabaceae</taxon>
        <taxon>Papilionoideae</taxon>
        <taxon>50 kb inversion clade</taxon>
        <taxon>NPAAA clade</taxon>
        <taxon>indigoferoid/millettioid clade</taxon>
        <taxon>Phaseoleae</taxon>
        <taxon>Vigna</taxon>
    </lineage>
</organism>
<name>A0AAQ3P0T5_VIGMU</name>
<gene>
    <name evidence="2" type="ORF">V8G54_006872</name>
</gene>
<dbReference type="GO" id="GO:0016020">
    <property type="term" value="C:membrane"/>
    <property type="evidence" value="ECO:0007669"/>
    <property type="project" value="UniProtKB-SubCell"/>
</dbReference>
<protein>
    <submittedName>
        <fullName evidence="2">Uncharacterized protein</fullName>
    </submittedName>
</protein>
<dbReference type="EMBL" id="CP144699">
    <property type="protein sequence ID" value="WVZ19550.1"/>
    <property type="molecule type" value="Genomic_DNA"/>
</dbReference>
<dbReference type="AlphaFoldDB" id="A0AAQ3P0T5"/>
<comment type="subcellular location">
    <subcellularLocation>
        <location evidence="1">Membrane</location>
        <topology evidence="1">Multi-pass membrane protein</topology>
    </subcellularLocation>
</comment>